<dbReference type="OrthoDB" id="2298615at2"/>
<keyword evidence="1" id="KW-1133">Transmembrane helix</keyword>
<organism evidence="2 3">
    <name type="scientific">Levilactobacillus paucivorans</name>
    <dbReference type="NCBI Taxonomy" id="616990"/>
    <lineage>
        <taxon>Bacteria</taxon>
        <taxon>Bacillati</taxon>
        <taxon>Bacillota</taxon>
        <taxon>Bacilli</taxon>
        <taxon>Lactobacillales</taxon>
        <taxon>Lactobacillaceae</taxon>
        <taxon>Levilactobacillus</taxon>
    </lineage>
</organism>
<evidence type="ECO:0000313" key="2">
    <source>
        <dbReference type="EMBL" id="KRO04018.1"/>
    </source>
</evidence>
<feature type="transmembrane region" description="Helical" evidence="1">
    <location>
        <begin position="7"/>
        <end position="28"/>
    </location>
</feature>
<dbReference type="EMBL" id="JQCA01000048">
    <property type="protein sequence ID" value="KRO04018.1"/>
    <property type="molecule type" value="Genomic_DNA"/>
</dbReference>
<dbReference type="RefSeq" id="WP_057878326.1">
    <property type="nucleotide sequence ID" value="NZ_JQCA01000048.1"/>
</dbReference>
<accession>A0A0R2LX15</accession>
<proteinExistence type="predicted"/>
<feature type="transmembrane region" description="Helical" evidence="1">
    <location>
        <begin position="34"/>
        <end position="54"/>
    </location>
</feature>
<keyword evidence="1" id="KW-0812">Transmembrane</keyword>
<gene>
    <name evidence="2" type="ORF">IV54_GL001868</name>
</gene>
<name>A0A0R2LX15_9LACO</name>
<keyword evidence="3" id="KW-1185">Reference proteome</keyword>
<protein>
    <submittedName>
        <fullName evidence="2">Uncharacterized protein</fullName>
    </submittedName>
</protein>
<keyword evidence="1" id="KW-0472">Membrane</keyword>
<sequence>MTHKQTWATVSTVIYVAFILAVVFTGFLNPSQIGLEWTIFWVVVAAGLCYYFYFKNVSYREVVYYAKKLGYHKDDLAALVPKLKETQDVPDPDHPHFFSPFAGIPLAVTNRITEKLEPLAKEQQIPPYR</sequence>
<evidence type="ECO:0000256" key="1">
    <source>
        <dbReference type="SAM" id="Phobius"/>
    </source>
</evidence>
<dbReference type="Proteomes" id="UP000051906">
    <property type="component" value="Unassembled WGS sequence"/>
</dbReference>
<comment type="caution">
    <text evidence="2">The sequence shown here is derived from an EMBL/GenBank/DDBJ whole genome shotgun (WGS) entry which is preliminary data.</text>
</comment>
<reference evidence="2 3" key="1">
    <citation type="journal article" date="2015" name="Genome Announc.">
        <title>Expanding the biotechnology potential of lactobacilli through comparative genomics of 213 strains and associated genera.</title>
        <authorList>
            <person name="Sun Z."/>
            <person name="Harris H.M."/>
            <person name="McCann A."/>
            <person name="Guo C."/>
            <person name="Argimon S."/>
            <person name="Zhang W."/>
            <person name="Yang X."/>
            <person name="Jeffery I.B."/>
            <person name="Cooney J.C."/>
            <person name="Kagawa T.F."/>
            <person name="Liu W."/>
            <person name="Song Y."/>
            <person name="Salvetti E."/>
            <person name="Wrobel A."/>
            <person name="Rasinkangas P."/>
            <person name="Parkhill J."/>
            <person name="Rea M.C."/>
            <person name="O'Sullivan O."/>
            <person name="Ritari J."/>
            <person name="Douillard F.P."/>
            <person name="Paul Ross R."/>
            <person name="Yang R."/>
            <person name="Briner A.E."/>
            <person name="Felis G.E."/>
            <person name="de Vos W.M."/>
            <person name="Barrangou R."/>
            <person name="Klaenhammer T.R."/>
            <person name="Caufield P.W."/>
            <person name="Cui Y."/>
            <person name="Zhang H."/>
            <person name="O'Toole P.W."/>
        </authorList>
    </citation>
    <scope>NUCLEOTIDE SEQUENCE [LARGE SCALE GENOMIC DNA]</scope>
    <source>
        <strain evidence="2 3">DSM 22467</strain>
    </source>
</reference>
<dbReference type="PATRIC" id="fig|616990.3.peg.1980"/>
<dbReference type="AlphaFoldDB" id="A0A0R2LX15"/>
<evidence type="ECO:0000313" key="3">
    <source>
        <dbReference type="Proteomes" id="UP000051906"/>
    </source>
</evidence>